<dbReference type="EMBL" id="JAUJYW010000002">
    <property type="protein sequence ID" value="MDN8598623.1"/>
    <property type="molecule type" value="Genomic_DNA"/>
</dbReference>
<evidence type="ECO:0000313" key="2">
    <source>
        <dbReference type="Proteomes" id="UP001174867"/>
    </source>
</evidence>
<comment type="caution">
    <text evidence="1">The sequence shown here is derived from an EMBL/GenBank/DDBJ whole genome shotgun (WGS) entry which is preliminary data.</text>
</comment>
<evidence type="ECO:0000313" key="1">
    <source>
        <dbReference type="EMBL" id="MDN8598623.1"/>
    </source>
</evidence>
<evidence type="ECO:0008006" key="3">
    <source>
        <dbReference type="Google" id="ProtNLM"/>
    </source>
</evidence>
<sequence length="196" mass="21490">MSGFSGGEEIRRKLLEVAKRLGKGDLLKVGFLEGATYPDGTPVAQIAAVQEFGGEIDVPARTQDLHFKQGKNGDVGNRFVKKNKADFVQTVTIPAHKIVIPPRPFFRKMIWAQSKGWGALVSTALKANDYDLDKAMAATGEIIRGQLQNSIRQLNDPPLARSTIRKKGSEKPLIETGHMLNTVDYEVTRIGSESDS</sequence>
<reference evidence="1 2" key="1">
    <citation type="submission" date="2023-07" db="EMBL/GenBank/DDBJ databases">
        <title>Citrobacter selenititolerans sp. nov., isolated from seleniferous soil.</title>
        <authorList>
            <person name="Zhang S."/>
            <person name="Li K."/>
            <person name="Peng J."/>
            <person name="Wang H."/>
            <person name="Sun J."/>
            <person name="Guo Y."/>
        </authorList>
    </citation>
    <scope>NUCLEOTIDE SEQUENCE [LARGE SCALE GENOMIC DNA]</scope>
    <source>
        <strain evidence="1 2">S2-9</strain>
    </source>
</reference>
<dbReference type="Proteomes" id="UP001174867">
    <property type="component" value="Unassembled WGS sequence"/>
</dbReference>
<protein>
    <recommendedName>
        <fullName evidence="3">Phage protein</fullName>
    </recommendedName>
</protein>
<organism evidence="1 2">
    <name type="scientific">Citrobacter enshiensis</name>
    <dbReference type="NCBI Taxonomy" id="2971264"/>
    <lineage>
        <taxon>Bacteria</taxon>
        <taxon>Pseudomonadati</taxon>
        <taxon>Pseudomonadota</taxon>
        <taxon>Gammaproteobacteria</taxon>
        <taxon>Enterobacterales</taxon>
        <taxon>Enterobacteriaceae</taxon>
        <taxon>Citrobacter</taxon>
    </lineage>
</organism>
<proteinExistence type="predicted"/>
<gene>
    <name evidence="1" type="ORF">Q0A17_04195</name>
</gene>
<name>A0ABT8PRF5_9ENTR</name>
<keyword evidence="2" id="KW-1185">Reference proteome</keyword>
<dbReference type="RefSeq" id="WP_301697131.1">
    <property type="nucleotide sequence ID" value="NZ_JAUJYW010000002.1"/>
</dbReference>
<accession>A0ABT8PRF5</accession>